<dbReference type="RefSeq" id="WP_114896069.1">
    <property type="nucleotide sequence ID" value="NZ_CP022674.1"/>
</dbReference>
<keyword evidence="3" id="KW-0238">DNA-binding</keyword>
<organism evidence="3 4">
    <name type="scientific">Priestia megaterium</name>
    <name type="common">Bacillus megaterium</name>
    <dbReference type="NCBI Taxonomy" id="1404"/>
    <lineage>
        <taxon>Bacteria</taxon>
        <taxon>Bacillati</taxon>
        <taxon>Bacillota</taxon>
        <taxon>Bacilli</taxon>
        <taxon>Bacillales</taxon>
        <taxon>Bacillaceae</taxon>
        <taxon>Priestia</taxon>
    </lineage>
</organism>
<sequence>MTKWLSVKELSEETNIPTSTIRRYIDKFQYFFIQKEDHRPKQYEAAAATVLLRIKQLYDEGYQAEEINESLQKEFSLTASEDQAAVSLEEAEDKEDIEDIENTAEAADQPEADDQQPTPSELPVQPSPQQEPDTKQILQEKDKQLIQSLRKSLREQQAISELVEASKESSVVGKKRSILKRLFKRKKD</sequence>
<dbReference type="SUPFAM" id="SSF46955">
    <property type="entry name" value="Putative DNA-binding domain"/>
    <property type="match status" value="1"/>
</dbReference>
<dbReference type="Proteomes" id="UP000253834">
    <property type="component" value="Chromosome"/>
</dbReference>
<dbReference type="GO" id="GO:0006355">
    <property type="term" value="P:regulation of DNA-templated transcription"/>
    <property type="evidence" value="ECO:0007669"/>
    <property type="project" value="InterPro"/>
</dbReference>
<proteinExistence type="predicted"/>
<gene>
    <name evidence="3" type="ORF">CIB87_15235</name>
</gene>
<dbReference type="Gene3D" id="1.10.1660.10">
    <property type="match status" value="1"/>
</dbReference>
<feature type="domain" description="HTH merR-type" evidence="2">
    <location>
        <begin position="6"/>
        <end position="73"/>
    </location>
</feature>
<feature type="compositionally biased region" description="Basic and acidic residues" evidence="1">
    <location>
        <begin position="132"/>
        <end position="142"/>
    </location>
</feature>
<accession>A0AA86I1V4</accession>
<reference evidence="3 4" key="1">
    <citation type="submission" date="2017-07" db="EMBL/GenBank/DDBJ databases">
        <title>Isolation and development of strain Bacillus megaterium SR7 for enhanced growth and metabolite production under supercritical carbon dioxide.</title>
        <authorList>
            <person name="Freedman A.J.E."/>
            <person name="Peet K.C."/>
            <person name="Boock J.T."/>
            <person name="Penn K."/>
            <person name="Prather K.L.J."/>
            <person name="Thompson J.R."/>
        </authorList>
    </citation>
    <scope>NUCLEOTIDE SEQUENCE [LARGE SCALE GENOMIC DNA]</scope>
    <source>
        <strain evidence="3 4">SR7</strain>
    </source>
</reference>
<dbReference type="EMBL" id="CP022674">
    <property type="protein sequence ID" value="AXI30318.1"/>
    <property type="molecule type" value="Genomic_DNA"/>
</dbReference>
<protein>
    <submittedName>
        <fullName evidence="3">DNA-binding protein</fullName>
    </submittedName>
</protein>
<feature type="compositionally biased region" description="Acidic residues" evidence="1">
    <location>
        <begin position="89"/>
        <end position="114"/>
    </location>
</feature>
<feature type="region of interest" description="Disordered" evidence="1">
    <location>
        <begin position="82"/>
        <end position="142"/>
    </location>
</feature>
<dbReference type="Pfam" id="PF13411">
    <property type="entry name" value="MerR_1"/>
    <property type="match status" value="1"/>
</dbReference>
<dbReference type="InterPro" id="IPR009061">
    <property type="entry name" value="DNA-bd_dom_put_sf"/>
</dbReference>
<evidence type="ECO:0000256" key="1">
    <source>
        <dbReference type="SAM" id="MobiDB-lite"/>
    </source>
</evidence>
<dbReference type="AlphaFoldDB" id="A0AA86I1V4"/>
<dbReference type="InterPro" id="IPR000551">
    <property type="entry name" value="MerR-type_HTH_dom"/>
</dbReference>
<evidence type="ECO:0000313" key="4">
    <source>
        <dbReference type="Proteomes" id="UP000253834"/>
    </source>
</evidence>
<name>A0AA86I1V4_PRIMG</name>
<evidence type="ECO:0000259" key="2">
    <source>
        <dbReference type="Pfam" id="PF13411"/>
    </source>
</evidence>
<dbReference type="GO" id="GO:0003677">
    <property type="term" value="F:DNA binding"/>
    <property type="evidence" value="ECO:0007669"/>
    <property type="project" value="UniProtKB-KW"/>
</dbReference>
<evidence type="ECO:0000313" key="3">
    <source>
        <dbReference type="EMBL" id="AXI30318.1"/>
    </source>
</evidence>